<organism evidence="1 2">
    <name type="scientific">Roseovarius faecimaris</name>
    <dbReference type="NCBI Taxonomy" id="2494550"/>
    <lineage>
        <taxon>Bacteria</taxon>
        <taxon>Pseudomonadati</taxon>
        <taxon>Pseudomonadota</taxon>
        <taxon>Alphaproteobacteria</taxon>
        <taxon>Rhodobacterales</taxon>
        <taxon>Roseobacteraceae</taxon>
        <taxon>Roseovarius</taxon>
    </lineage>
</organism>
<accession>A0A6I6IKS0</accession>
<dbReference type="EMBL" id="CP034348">
    <property type="protein sequence ID" value="QGX97469.1"/>
    <property type="molecule type" value="Genomic_DNA"/>
</dbReference>
<keyword evidence="2" id="KW-1185">Reference proteome</keyword>
<evidence type="ECO:0000313" key="1">
    <source>
        <dbReference type="EMBL" id="QGX97469.1"/>
    </source>
</evidence>
<name>A0A6I6IKS0_9RHOB</name>
<evidence type="ECO:0000313" key="2">
    <source>
        <dbReference type="Proteomes" id="UP000428330"/>
    </source>
</evidence>
<dbReference type="AlphaFoldDB" id="A0A6I6IKS0"/>
<dbReference type="OrthoDB" id="7744954at2"/>
<dbReference type="KEGG" id="rom:EI983_03910"/>
<dbReference type="Proteomes" id="UP000428330">
    <property type="component" value="Chromosome"/>
</dbReference>
<gene>
    <name evidence="1" type="ORF">EI983_03910</name>
</gene>
<sequence length="287" mass="31990">MQEGVIQYTFMQGSSGELSELEVSERLHAIVDEMLEPFGKASLRMTGLNALAPPQPPIDIAKPNQHDNKAEFQHEQRIVETSIKLMSELAELLAPQSDASDQKEMIARLVPVIDQKMRTSKLYTTPKMALDLISKSAADVGGYYSFYILILDTWTAFNARQAELKQQEEKFWNLPHRAPDYYARSIAVRLAKLYAKETLQRPTYGSAGSTGNPSTAYARALRKTFDVLGIRAGIRNHAEYAIDQITEDDLKQQTGLLGGFLGLAGMDSDSDDFTESTKKLLKKGPKN</sequence>
<proteinExistence type="predicted"/>
<protein>
    <submittedName>
        <fullName evidence="1">Uncharacterized protein</fullName>
    </submittedName>
</protein>
<reference evidence="2" key="1">
    <citation type="submission" date="2018-12" db="EMBL/GenBank/DDBJ databases">
        <title>Complete genome sequence of Roseovarius sp. MME-070.</title>
        <authorList>
            <person name="Nam Y.-D."/>
            <person name="Kang J."/>
            <person name="Chung W.-H."/>
            <person name="Park Y.S."/>
        </authorList>
    </citation>
    <scope>NUCLEOTIDE SEQUENCE [LARGE SCALE GENOMIC DNA]</scope>
    <source>
        <strain evidence="2">MME-070</strain>
    </source>
</reference>
<dbReference type="RefSeq" id="WP_157706105.1">
    <property type="nucleotide sequence ID" value="NZ_CP034348.1"/>
</dbReference>